<evidence type="ECO:0008006" key="8">
    <source>
        <dbReference type="Google" id="ProtNLM"/>
    </source>
</evidence>
<evidence type="ECO:0000313" key="7">
    <source>
        <dbReference type="Proteomes" id="UP001162164"/>
    </source>
</evidence>
<dbReference type="Pfam" id="PF00589">
    <property type="entry name" value="Phage_integrase"/>
    <property type="match status" value="1"/>
</dbReference>
<feature type="region of interest" description="Disordered" evidence="3">
    <location>
        <begin position="29"/>
        <end position="131"/>
    </location>
</feature>
<dbReference type="InterPro" id="IPR043128">
    <property type="entry name" value="Rev_trsase/Diguanyl_cyclase"/>
</dbReference>
<dbReference type="InterPro" id="IPR052055">
    <property type="entry name" value="Hepadnavirus_pol/RT"/>
</dbReference>
<proteinExistence type="predicted"/>
<dbReference type="SUPFAM" id="SSF56672">
    <property type="entry name" value="DNA/RNA polymerases"/>
    <property type="match status" value="1"/>
</dbReference>
<evidence type="ECO:0000259" key="4">
    <source>
        <dbReference type="PROSITE" id="PS50878"/>
    </source>
</evidence>
<evidence type="ECO:0000313" key="6">
    <source>
        <dbReference type="EMBL" id="KAJ8983767.1"/>
    </source>
</evidence>
<dbReference type="InterPro" id="IPR000477">
    <property type="entry name" value="RT_dom"/>
</dbReference>
<name>A0ABQ9K2F7_9CUCU</name>
<dbReference type="PROSITE" id="PS50878">
    <property type="entry name" value="RT_POL"/>
    <property type="match status" value="1"/>
</dbReference>
<keyword evidence="7" id="KW-1185">Reference proteome</keyword>
<dbReference type="EMBL" id="JAPWTJ010000062">
    <property type="protein sequence ID" value="KAJ8983767.1"/>
    <property type="molecule type" value="Genomic_DNA"/>
</dbReference>
<comment type="caution">
    <text evidence="6">The sequence shown here is derived from an EMBL/GenBank/DDBJ whole genome shotgun (WGS) entry which is preliminary data.</text>
</comment>
<dbReference type="InterPro" id="IPR002156">
    <property type="entry name" value="RNaseH_domain"/>
</dbReference>
<dbReference type="Proteomes" id="UP001162164">
    <property type="component" value="Unassembled WGS sequence"/>
</dbReference>
<feature type="region of interest" description="Disordered" evidence="3">
    <location>
        <begin position="337"/>
        <end position="391"/>
    </location>
</feature>
<dbReference type="SUPFAM" id="SSF56349">
    <property type="entry name" value="DNA breaking-rejoining enzymes"/>
    <property type="match status" value="1"/>
</dbReference>
<feature type="compositionally biased region" description="Low complexity" evidence="3">
    <location>
        <begin position="100"/>
        <end position="121"/>
    </location>
</feature>
<dbReference type="Gene3D" id="1.10.443.10">
    <property type="entry name" value="Intergrase catalytic core"/>
    <property type="match status" value="1"/>
</dbReference>
<evidence type="ECO:0000256" key="1">
    <source>
        <dbReference type="ARBA" id="ARBA00023125"/>
    </source>
</evidence>
<dbReference type="Gene3D" id="3.10.10.10">
    <property type="entry name" value="HIV Type 1 Reverse Transcriptase, subunit A, domain 1"/>
    <property type="match status" value="1"/>
</dbReference>
<dbReference type="CDD" id="cd09275">
    <property type="entry name" value="RNase_HI_RT_DIRS1"/>
    <property type="match status" value="1"/>
</dbReference>
<feature type="domain" description="Tyr recombinase" evidence="5">
    <location>
        <begin position="1077"/>
        <end position="1273"/>
    </location>
</feature>
<feature type="compositionally biased region" description="Basic and acidic residues" evidence="3">
    <location>
        <begin position="73"/>
        <end position="98"/>
    </location>
</feature>
<protein>
    <recommendedName>
        <fullName evidence="8">Reverse transcriptase</fullName>
    </recommendedName>
</protein>
<evidence type="ECO:0000256" key="3">
    <source>
        <dbReference type="SAM" id="MobiDB-lite"/>
    </source>
</evidence>
<dbReference type="PROSITE" id="PS51898">
    <property type="entry name" value="TYR_RECOMBINASE"/>
    <property type="match status" value="1"/>
</dbReference>
<dbReference type="InterPro" id="IPR011010">
    <property type="entry name" value="DNA_brk_join_enz"/>
</dbReference>
<evidence type="ECO:0000256" key="2">
    <source>
        <dbReference type="ARBA" id="ARBA00023172"/>
    </source>
</evidence>
<dbReference type="Gene3D" id="3.30.70.270">
    <property type="match status" value="1"/>
</dbReference>
<dbReference type="Gene3D" id="3.30.420.10">
    <property type="entry name" value="Ribonuclease H-like superfamily/Ribonuclease H"/>
    <property type="match status" value="1"/>
</dbReference>
<gene>
    <name evidence="6" type="ORF">NQ317_006099</name>
</gene>
<dbReference type="Gene3D" id="1.10.150.130">
    <property type="match status" value="1"/>
</dbReference>
<dbReference type="Pfam" id="PF00078">
    <property type="entry name" value="RVT_1"/>
    <property type="match status" value="1"/>
</dbReference>
<dbReference type="Pfam" id="PF13456">
    <property type="entry name" value="RVT_3"/>
    <property type="match status" value="1"/>
</dbReference>
<keyword evidence="2" id="KW-0233">DNA recombination</keyword>
<dbReference type="InterPro" id="IPR036397">
    <property type="entry name" value="RNaseH_sf"/>
</dbReference>
<evidence type="ECO:0000259" key="5">
    <source>
        <dbReference type="PROSITE" id="PS51898"/>
    </source>
</evidence>
<feature type="domain" description="Reverse transcriptase" evidence="4">
    <location>
        <begin position="462"/>
        <end position="668"/>
    </location>
</feature>
<dbReference type="PANTHER" id="PTHR33050:SF7">
    <property type="entry name" value="RIBONUCLEASE H"/>
    <property type="match status" value="1"/>
</dbReference>
<sequence>MGGSKHSCECDSDSSISNKDYLLKRLSKLKRKLKKYKRSKRRRSRSRSSSYSSNDGQYSRRKYQARPPYNRGSLERPERDYRSPSGYESRRTSADHTPQRSNSQGRSRSRSASSTQRGTSSHRNNNDSANDAVAEEQGDILVINDNVIEQIADDYLKMLGDDPEDNKENVFELHSALSSRWSHIITKGLSKEARDELWKKYPFPSNCPALTPPQINPEVTNILPQFHIKRDKSHLDMQARLSRSMSAIGTGINVILNDKGAIPKEQKEKLLCYLGDSAKILADLAYHSSQLRRTLILPQMDKSVREMAETTSPGIYLFGDDFGGKVKELKAMEKTSKDLKPTYSGAEKRPNQSKKFRKGGGGTKPNIQTYIHSGKRKFKQEAPGPSAEGGEATEGLLLKTKPQQPIPEQPLKVTTNPIILSWIKGYKIPFSNTPPEFTANLPILSEKETSARDLVISELISSGAVSKCKPHRGQFVSSSFLRDKSNGKKRFILNLKRLNTHVDTPHFKMDDYRTVSKLMAKDSYMTTIDLKDAYFLIPIAKEHRKFLRFEHRGHMFEFSCLPFGLSSAPYCFTKLLKPVMELLRSEAISCVNYLDDFILFGDTAEQCDKHTKFAIRLLTRLGFNFDSQQQRLNLPNEKRLMILKQTHALQVEPFCKIRDLARVLGLLVSACPAVRYGWLYTKTLERDKYLALQKSNANYDAKMQISSLGKSDLNWWEKNILTTYNTIQTDSYDIEIFTDSSLTGWGAVCQGQSTHGWWTTLDKKEHINVLELKAIFYGLRCFVGKTNTNVLVRTDNTTALSYINRMGSVQHTHLNTLARKIWQWCEKREIRVFASYISSSDNWMADKESRTLSTDTEWSLSHHYFDKIVEKFGCPDIDIFATSINTKCERYISWKRDPYAITTDAFTVCWNKEYFYAFPPFALVLRSIQKIINEKAEGILVSSTSPMEGTYPGGRKIVGEAFKLKGVPEIAIETIMNSLSEATLKQYNSTFKAWWHHCIKNRIPLFTATVPQIIVFLQTILNTQQCKYGTLNSHRSALSLILQDHIGTDGRLNRFMKGVSKIRPSRPKYSNTWDPGTLVAYFNKQGSNENLTLQQLSYKLVSMLAITTGHRLQTISLIRISNIRETATGLQILISDQIKTSKINKAQPCIHIPFFVEKPNLCVANTIKHYKNVTACLRKDTDDFLFLTHKKPHKVATKQSLSRWVKETLKMAGIDTTLFQAHSTRHASTSTAHKQGVSIEAIMQAAGWTNKTTFTKFYQRPITVKNQFAEAILNLEPNAS</sequence>
<dbReference type="InterPro" id="IPR043502">
    <property type="entry name" value="DNA/RNA_pol_sf"/>
</dbReference>
<keyword evidence="1" id="KW-0238">DNA-binding</keyword>
<dbReference type="PANTHER" id="PTHR33050">
    <property type="entry name" value="REVERSE TRANSCRIPTASE DOMAIN-CONTAINING PROTEIN"/>
    <property type="match status" value="1"/>
</dbReference>
<organism evidence="6 7">
    <name type="scientific">Molorchus minor</name>
    <dbReference type="NCBI Taxonomy" id="1323400"/>
    <lineage>
        <taxon>Eukaryota</taxon>
        <taxon>Metazoa</taxon>
        <taxon>Ecdysozoa</taxon>
        <taxon>Arthropoda</taxon>
        <taxon>Hexapoda</taxon>
        <taxon>Insecta</taxon>
        <taxon>Pterygota</taxon>
        <taxon>Neoptera</taxon>
        <taxon>Endopterygota</taxon>
        <taxon>Coleoptera</taxon>
        <taxon>Polyphaga</taxon>
        <taxon>Cucujiformia</taxon>
        <taxon>Chrysomeloidea</taxon>
        <taxon>Cerambycidae</taxon>
        <taxon>Lamiinae</taxon>
        <taxon>Monochamini</taxon>
        <taxon>Molorchus</taxon>
    </lineage>
</organism>
<reference evidence="6" key="1">
    <citation type="journal article" date="2023" name="Insect Mol. Biol.">
        <title>Genome sequencing provides insights into the evolution of gene families encoding plant cell wall-degrading enzymes in longhorned beetles.</title>
        <authorList>
            <person name="Shin N.R."/>
            <person name="Okamura Y."/>
            <person name="Kirsch R."/>
            <person name="Pauchet Y."/>
        </authorList>
    </citation>
    <scope>NUCLEOTIDE SEQUENCE</scope>
    <source>
        <strain evidence="6">MMC_N1</strain>
    </source>
</reference>
<dbReference type="InterPro" id="IPR010998">
    <property type="entry name" value="Integrase_recombinase_N"/>
</dbReference>
<feature type="compositionally biased region" description="Basic residues" evidence="3">
    <location>
        <begin position="29"/>
        <end position="46"/>
    </location>
</feature>
<feature type="compositionally biased region" description="Basic and acidic residues" evidence="3">
    <location>
        <begin position="337"/>
        <end position="350"/>
    </location>
</feature>
<accession>A0ABQ9K2F7</accession>
<dbReference type="InterPro" id="IPR013762">
    <property type="entry name" value="Integrase-like_cat_sf"/>
</dbReference>
<dbReference type="CDD" id="cd03714">
    <property type="entry name" value="RT_DIRS1"/>
    <property type="match status" value="1"/>
</dbReference>
<dbReference type="InterPro" id="IPR002104">
    <property type="entry name" value="Integrase_catalytic"/>
</dbReference>